<organism evidence="2">
    <name type="scientific">Xanthomonas arboricola</name>
    <dbReference type="NCBI Taxonomy" id="56448"/>
    <lineage>
        <taxon>Bacteria</taxon>
        <taxon>Pseudomonadati</taxon>
        <taxon>Pseudomonadota</taxon>
        <taxon>Gammaproteobacteria</taxon>
        <taxon>Lysobacterales</taxon>
        <taxon>Lysobacteraceae</taxon>
        <taxon>Xanthomonas</taxon>
    </lineage>
</organism>
<name>A0AB73GZ41_9XANT</name>
<evidence type="ECO:0000313" key="2">
    <source>
        <dbReference type="EMBL" id="MBB5670683.1"/>
    </source>
</evidence>
<evidence type="ECO:0000256" key="1">
    <source>
        <dbReference type="SAM" id="MobiDB-lite"/>
    </source>
</evidence>
<protein>
    <submittedName>
        <fullName evidence="2">Uncharacterized protein</fullName>
    </submittedName>
</protein>
<dbReference type="Proteomes" id="UP000528595">
    <property type="component" value="Unassembled WGS sequence"/>
</dbReference>
<reference evidence="2" key="1">
    <citation type="submission" date="2020-08" db="EMBL/GenBank/DDBJ databases">
        <title>Studying the diversity of plant-associated saprophytic bacteria and their role in host health and plant-pathogen interactions.</title>
        <authorList>
            <person name="Potnis N."/>
        </authorList>
    </citation>
    <scope>NUCLEOTIDE SEQUENCE</scope>
    <source>
        <strain evidence="2">F21</strain>
    </source>
</reference>
<comment type="caution">
    <text evidence="2">The sequence shown here is derived from an EMBL/GenBank/DDBJ whole genome shotgun (WGS) entry which is preliminary data.</text>
</comment>
<sequence>MIDDDARRQEPATMSAVPDDTMQDNAALRDELSGMRRLHALQVSLAAQADARIALQEITRLPVPSRVPTAAACNWSVHTTARWSCVSIADMTNAAHSSSSS</sequence>
<dbReference type="RefSeq" id="WP_237474936.1">
    <property type="nucleotide sequence ID" value="NZ_JACHNQ010000001.1"/>
</dbReference>
<dbReference type="AlphaFoldDB" id="A0AB73GZ41"/>
<gene>
    <name evidence="2" type="ORF">FHR65_002248</name>
</gene>
<feature type="region of interest" description="Disordered" evidence="1">
    <location>
        <begin position="1"/>
        <end position="24"/>
    </location>
</feature>
<accession>A0AB73GZ41</accession>
<feature type="compositionally biased region" description="Basic and acidic residues" evidence="1">
    <location>
        <begin position="1"/>
        <end position="10"/>
    </location>
</feature>
<proteinExistence type="predicted"/>
<dbReference type="EMBL" id="JACIIQ010000008">
    <property type="protein sequence ID" value="MBB5670683.1"/>
    <property type="molecule type" value="Genomic_DNA"/>
</dbReference>